<evidence type="ECO:0000256" key="1">
    <source>
        <dbReference type="ARBA" id="ARBA00001967"/>
    </source>
</evidence>
<evidence type="ECO:0000256" key="3">
    <source>
        <dbReference type="ARBA" id="ARBA00006622"/>
    </source>
</evidence>
<evidence type="ECO:0000256" key="8">
    <source>
        <dbReference type="ARBA" id="ARBA00023004"/>
    </source>
</evidence>
<evidence type="ECO:0000256" key="11">
    <source>
        <dbReference type="RuleBase" id="RU366010"/>
    </source>
</evidence>
<comment type="pathway">
    <text evidence="2 11">Organosulfur biosynthesis; taurine biosynthesis; hypotaurine from L-cysteine: step 1/2.</text>
</comment>
<dbReference type="GO" id="GO:0019448">
    <property type="term" value="P:L-cysteine catabolic process"/>
    <property type="evidence" value="ECO:0007669"/>
    <property type="project" value="TreeGrafter"/>
</dbReference>
<comment type="caution">
    <text evidence="12">The sequence shown here is derived from an EMBL/GenBank/DDBJ whole genome shotgun (WGS) entry which is preliminary data.</text>
</comment>
<dbReference type="EMBL" id="VEVO01000012">
    <property type="protein sequence ID" value="KAF0034053.1"/>
    <property type="molecule type" value="Genomic_DNA"/>
</dbReference>
<dbReference type="SUPFAM" id="SSF51182">
    <property type="entry name" value="RmlC-like cupins"/>
    <property type="match status" value="1"/>
</dbReference>
<proteinExistence type="inferred from homology"/>
<organism evidence="12 13">
    <name type="scientific">Scophthalmus maximus</name>
    <name type="common">Turbot</name>
    <name type="synonym">Psetta maxima</name>
    <dbReference type="NCBI Taxonomy" id="52904"/>
    <lineage>
        <taxon>Eukaryota</taxon>
        <taxon>Metazoa</taxon>
        <taxon>Chordata</taxon>
        <taxon>Craniata</taxon>
        <taxon>Vertebrata</taxon>
        <taxon>Euteleostomi</taxon>
        <taxon>Actinopterygii</taxon>
        <taxon>Neopterygii</taxon>
        <taxon>Teleostei</taxon>
        <taxon>Neoteleostei</taxon>
        <taxon>Acanthomorphata</taxon>
        <taxon>Carangaria</taxon>
        <taxon>Pleuronectiformes</taxon>
        <taxon>Pleuronectoidei</taxon>
        <taxon>Scophthalmidae</taxon>
        <taxon>Scophthalmus</taxon>
    </lineage>
</organism>
<reference evidence="12 13" key="1">
    <citation type="submission" date="2019-06" db="EMBL/GenBank/DDBJ databases">
        <title>Draft genomes of female and male turbot (Scophthalmus maximus).</title>
        <authorList>
            <person name="Xu H."/>
            <person name="Xu X.-W."/>
            <person name="Shao C."/>
            <person name="Chen S."/>
        </authorList>
    </citation>
    <scope>NUCLEOTIDE SEQUENCE [LARGE SCALE GENOMIC DNA]</scope>
    <source>
        <strain evidence="12">Ysfricsl-2016a</strain>
        <tissue evidence="12">Blood</tissue>
    </source>
</reference>
<sequence length="225" mass="25504">MEHTEVVKPETLDELIKALHDIFESDCINVEEVQDVMESYESKPQEWMQYAKFDQYRYTRNLVDEGNGKFNLMILCWGEGHGSSIHDHTNSHCFMKLLQGQLKETLFDWPDTKSLGDMVQRSQRILQENKVAYINGDNLPGEQLTVAKGGLRTTKTVAIKNDDVKSIQVFAATLVCVSVWSSSSYSHQSIFLTVFRFCPGSADSKGKVDSATVFSDDNNMINNDM</sequence>
<comment type="cofactor">
    <cofactor evidence="1">
        <name>Ni(2+)</name>
        <dbReference type="ChEBI" id="CHEBI:49786"/>
    </cofactor>
</comment>
<comment type="function">
    <text evidence="10">Catalyzes the oxidation of cysteine to cysteine sulfinic acid with addition of molecular dioxygen.</text>
</comment>
<dbReference type="PANTHER" id="PTHR12918">
    <property type="entry name" value="CYSTEINE DIOXYGENASE"/>
    <property type="match status" value="1"/>
</dbReference>
<evidence type="ECO:0000256" key="7">
    <source>
        <dbReference type="ARBA" id="ARBA00023002"/>
    </source>
</evidence>
<comment type="catalytic activity">
    <reaction evidence="9">
        <text>L-cysteine + O2 = 3-sulfino-L-alanine + H(+)</text>
        <dbReference type="Rhea" id="RHEA:20441"/>
        <dbReference type="ChEBI" id="CHEBI:15378"/>
        <dbReference type="ChEBI" id="CHEBI:15379"/>
        <dbReference type="ChEBI" id="CHEBI:35235"/>
        <dbReference type="ChEBI" id="CHEBI:61085"/>
        <dbReference type="EC" id="1.13.11.20"/>
    </reaction>
    <physiologicalReaction direction="left-to-right" evidence="9">
        <dbReference type="Rhea" id="RHEA:20442"/>
    </physiologicalReaction>
</comment>
<keyword evidence="5" id="KW-0883">Thioether bond</keyword>
<keyword evidence="6 11" id="KW-0223">Dioxygenase</keyword>
<dbReference type="InterPro" id="IPR011051">
    <property type="entry name" value="RmlC_Cupin_sf"/>
</dbReference>
<evidence type="ECO:0000256" key="2">
    <source>
        <dbReference type="ARBA" id="ARBA00004759"/>
    </source>
</evidence>
<dbReference type="EC" id="1.13.11.20" evidence="11"/>
<evidence type="ECO:0000256" key="9">
    <source>
        <dbReference type="ARBA" id="ARBA00024284"/>
    </source>
</evidence>
<keyword evidence="8 11" id="KW-0408">Iron</keyword>
<comment type="similarity">
    <text evidence="3 11">Belongs to the cysteine dioxygenase family.</text>
</comment>
<dbReference type="UniPathway" id="UPA00012">
    <property type="reaction ID" value="UER00537"/>
</dbReference>
<dbReference type="PANTHER" id="PTHR12918:SF1">
    <property type="entry name" value="CYSTEINE DIOXYGENASE TYPE 1"/>
    <property type="match status" value="1"/>
</dbReference>
<dbReference type="GO" id="GO:0008198">
    <property type="term" value="F:ferrous iron binding"/>
    <property type="evidence" value="ECO:0007669"/>
    <property type="project" value="TreeGrafter"/>
</dbReference>
<dbReference type="Proteomes" id="UP000438429">
    <property type="component" value="Unassembled WGS sequence"/>
</dbReference>
<dbReference type="GO" id="GO:0042412">
    <property type="term" value="P:taurine biosynthetic process"/>
    <property type="evidence" value="ECO:0007669"/>
    <property type="project" value="UniProtKB-UniRule"/>
</dbReference>
<gene>
    <name evidence="12" type="ORF">F2P81_014119</name>
</gene>
<keyword evidence="4 11" id="KW-0479">Metal-binding</keyword>
<evidence type="ECO:0000313" key="13">
    <source>
        <dbReference type="Proteomes" id="UP000438429"/>
    </source>
</evidence>
<name>A0A6A4SIW2_SCOMX</name>
<evidence type="ECO:0000256" key="6">
    <source>
        <dbReference type="ARBA" id="ARBA00022964"/>
    </source>
</evidence>
<keyword evidence="7 11" id="KW-0560">Oxidoreductase</keyword>
<dbReference type="Pfam" id="PF05995">
    <property type="entry name" value="CDO_I"/>
    <property type="match status" value="1"/>
</dbReference>
<evidence type="ECO:0000313" key="12">
    <source>
        <dbReference type="EMBL" id="KAF0034053.1"/>
    </source>
</evidence>
<dbReference type="InterPro" id="IPR010300">
    <property type="entry name" value="CDO_1"/>
</dbReference>
<evidence type="ECO:0000256" key="4">
    <source>
        <dbReference type="ARBA" id="ARBA00022723"/>
    </source>
</evidence>
<dbReference type="GO" id="GO:0017172">
    <property type="term" value="F:cysteine dioxygenase activity"/>
    <property type="evidence" value="ECO:0007669"/>
    <property type="project" value="UniProtKB-UniRule"/>
</dbReference>
<dbReference type="InterPro" id="IPR014710">
    <property type="entry name" value="RmlC-like_jellyroll"/>
</dbReference>
<protein>
    <recommendedName>
        <fullName evidence="11">Cysteine dioxygenase</fullName>
        <ecNumber evidence="11">1.13.11.20</ecNumber>
    </recommendedName>
</protein>
<dbReference type="CDD" id="cd10548">
    <property type="entry name" value="cupin_CDO"/>
    <property type="match status" value="1"/>
</dbReference>
<dbReference type="Gene3D" id="2.60.120.10">
    <property type="entry name" value="Jelly Rolls"/>
    <property type="match status" value="1"/>
</dbReference>
<accession>A0A6A4SIW2</accession>
<evidence type="ECO:0000256" key="10">
    <source>
        <dbReference type="ARBA" id="ARBA00033725"/>
    </source>
</evidence>
<evidence type="ECO:0000256" key="5">
    <source>
        <dbReference type="ARBA" id="ARBA00022784"/>
    </source>
</evidence>
<dbReference type="AlphaFoldDB" id="A0A6A4SIW2"/>
<comment type="cofactor">
    <cofactor evidence="11">
        <name>Fe cation</name>
        <dbReference type="ChEBI" id="CHEBI:24875"/>
    </cofactor>
    <text evidence="11">Binds 1 Fe cation per subunit.</text>
</comment>